<feature type="domain" description="Transposable element P transposase-like RNase H C-terminal" evidence="2">
    <location>
        <begin position="109"/>
        <end position="121"/>
    </location>
</feature>
<name>A0A0K2V7V8_LEPSM</name>
<evidence type="ECO:0000259" key="1">
    <source>
        <dbReference type="Pfam" id="PF21788"/>
    </source>
</evidence>
<organism evidence="3">
    <name type="scientific">Lepeophtheirus salmonis</name>
    <name type="common">Salmon louse</name>
    <name type="synonym">Caligus salmonis</name>
    <dbReference type="NCBI Taxonomy" id="72036"/>
    <lineage>
        <taxon>Eukaryota</taxon>
        <taxon>Metazoa</taxon>
        <taxon>Ecdysozoa</taxon>
        <taxon>Arthropoda</taxon>
        <taxon>Crustacea</taxon>
        <taxon>Multicrustacea</taxon>
        <taxon>Hexanauplia</taxon>
        <taxon>Copepoda</taxon>
        <taxon>Siphonostomatoida</taxon>
        <taxon>Caligidae</taxon>
        <taxon>Lepeophtheirus</taxon>
    </lineage>
</organism>
<dbReference type="InterPro" id="IPR048367">
    <property type="entry name" value="TNP-like_RNaseH_C"/>
</dbReference>
<evidence type="ECO:0000313" key="3">
    <source>
        <dbReference type="EMBL" id="CDW46390.1"/>
    </source>
</evidence>
<dbReference type="Pfam" id="PF21789">
    <property type="entry name" value="TNP-like_RNaseH_C"/>
    <property type="match status" value="1"/>
</dbReference>
<proteinExistence type="predicted"/>
<dbReference type="EMBL" id="HACA01029030">
    <property type="protein sequence ID" value="CDW46391.1"/>
    <property type="molecule type" value="Transcribed_RNA"/>
</dbReference>
<accession>A0A0K2V7V8</accession>
<dbReference type="EMBL" id="HACA01029029">
    <property type="protein sequence ID" value="CDW46390.1"/>
    <property type="molecule type" value="Transcribed_RNA"/>
</dbReference>
<dbReference type="Pfam" id="PF21788">
    <property type="entry name" value="TNP-like_GBD"/>
    <property type="match status" value="1"/>
</dbReference>
<evidence type="ECO:0000259" key="2">
    <source>
        <dbReference type="Pfam" id="PF21789"/>
    </source>
</evidence>
<dbReference type="PANTHER" id="PTHR47577">
    <property type="entry name" value="THAP DOMAIN-CONTAINING PROTEIN 6"/>
    <property type="match status" value="1"/>
</dbReference>
<protein>
    <submittedName>
        <fullName evidence="3">THAP domaincontaining protein 9like [Hydra vulgaris]</fullName>
    </submittedName>
</protein>
<reference evidence="3" key="1">
    <citation type="submission" date="2014-05" db="EMBL/GenBank/DDBJ databases">
        <authorList>
            <person name="Chronopoulou M."/>
        </authorList>
    </citation>
    <scope>NUCLEOTIDE SEQUENCE</scope>
    <source>
        <tissue evidence="3">Whole organism</tissue>
    </source>
</reference>
<dbReference type="AlphaFoldDB" id="A0A0K2V7V8"/>
<dbReference type="PANTHER" id="PTHR47577:SF2">
    <property type="entry name" value="THAP DOMAIN CONTAINING 9"/>
    <property type="match status" value="1"/>
</dbReference>
<sequence>MKMKVNLACQTLSRSVADVFDILSKDLQYRNILGSSTKSPLRTSNYDYWRPLLESSYKYIKELKTCCGQKVVNTIQKIGYVGFLIAIQSFIQLYNYFIETNCLKYILIYKFSQDHLELFFQFTLPTGIIIILRSDSFPPLIKD</sequence>
<feature type="domain" description="Transposable element P transposase-like GTP-binding insertion" evidence="1">
    <location>
        <begin position="2"/>
        <end position="36"/>
    </location>
</feature>
<dbReference type="InterPro" id="IPR048366">
    <property type="entry name" value="TNP-like_GBD"/>
</dbReference>